<reference evidence="1 2" key="1">
    <citation type="submission" date="2016-10" db="EMBL/GenBank/DDBJ databases">
        <authorList>
            <person name="Varghese N."/>
            <person name="Submissions S."/>
        </authorList>
    </citation>
    <scope>NUCLEOTIDE SEQUENCE [LARGE SCALE GENOMIC DNA]</scope>
    <source>
        <strain evidence="1 2">DSM 17997</strain>
    </source>
</reference>
<keyword evidence="2" id="KW-1185">Reference proteome</keyword>
<protein>
    <submittedName>
        <fullName evidence="1">Uncharacterized protein</fullName>
    </submittedName>
</protein>
<name>A0A1H3R2J1_9BACT</name>
<dbReference type="RefSeq" id="WP_019597773.1">
    <property type="nucleotide sequence ID" value="NZ_FNQC01000007.1"/>
</dbReference>
<evidence type="ECO:0000313" key="1">
    <source>
        <dbReference type="EMBL" id="SDZ20052.1"/>
    </source>
</evidence>
<accession>A0A1H3R2J1</accession>
<organism evidence="1 2">
    <name type="scientific">Rhodonellum ikkaensis</name>
    <dbReference type="NCBI Taxonomy" id="336829"/>
    <lineage>
        <taxon>Bacteria</taxon>
        <taxon>Pseudomonadati</taxon>
        <taxon>Bacteroidota</taxon>
        <taxon>Cytophagia</taxon>
        <taxon>Cytophagales</taxon>
        <taxon>Cytophagaceae</taxon>
        <taxon>Rhodonellum</taxon>
    </lineage>
</organism>
<dbReference type="Proteomes" id="UP000199663">
    <property type="component" value="Unassembled WGS sequence"/>
</dbReference>
<sequence length="82" mass="9274">MSAKNLEKTVVSTLEKLEKLKIDGKLHAELSWCWNSYKHDNNPKGVIEKSGEALELLKAKRNENNKAVSKKLIEDLEKIAAL</sequence>
<evidence type="ECO:0000313" key="2">
    <source>
        <dbReference type="Proteomes" id="UP000199663"/>
    </source>
</evidence>
<proteinExistence type="predicted"/>
<comment type="caution">
    <text evidence="1">The sequence shown here is derived from an EMBL/GenBank/DDBJ whole genome shotgun (WGS) entry which is preliminary data.</text>
</comment>
<gene>
    <name evidence="1" type="ORF">SAMN05444412_107159</name>
</gene>
<dbReference type="EMBL" id="FNQC01000007">
    <property type="protein sequence ID" value="SDZ20052.1"/>
    <property type="molecule type" value="Genomic_DNA"/>
</dbReference>